<dbReference type="EMBL" id="VSSQ01001101">
    <property type="protein sequence ID" value="MPM05116.1"/>
    <property type="molecule type" value="Genomic_DNA"/>
</dbReference>
<protein>
    <submittedName>
        <fullName evidence="1">Uncharacterized protein</fullName>
    </submittedName>
</protein>
<evidence type="ECO:0000313" key="1">
    <source>
        <dbReference type="EMBL" id="MPM05116.1"/>
    </source>
</evidence>
<organism evidence="1">
    <name type="scientific">bioreactor metagenome</name>
    <dbReference type="NCBI Taxonomy" id="1076179"/>
    <lineage>
        <taxon>unclassified sequences</taxon>
        <taxon>metagenomes</taxon>
        <taxon>ecological metagenomes</taxon>
    </lineage>
</organism>
<proteinExistence type="predicted"/>
<reference evidence="1" key="1">
    <citation type="submission" date="2019-08" db="EMBL/GenBank/DDBJ databases">
        <authorList>
            <person name="Kucharzyk K."/>
            <person name="Murdoch R.W."/>
            <person name="Higgins S."/>
            <person name="Loffler F."/>
        </authorList>
    </citation>
    <scope>NUCLEOTIDE SEQUENCE</scope>
</reference>
<gene>
    <name evidence="1" type="ORF">SDC9_51402</name>
</gene>
<name>A0A644WMH5_9ZZZZ</name>
<accession>A0A644WMH5</accession>
<sequence length="51" mass="5446">MLTAMPPALVDGMGMQVFSDMETLMKGVDFTGKDVYLMPYGGSTVPFLASP</sequence>
<comment type="caution">
    <text evidence="1">The sequence shown here is derived from an EMBL/GenBank/DDBJ whole genome shotgun (WGS) entry which is preliminary data.</text>
</comment>
<dbReference type="AlphaFoldDB" id="A0A644WMH5"/>